<dbReference type="RefSeq" id="WP_345017607.1">
    <property type="nucleotide sequence ID" value="NZ_BAAAZY010000019.1"/>
</dbReference>
<organism evidence="1 2">
    <name type="scientific">Streptomyces shaanxiensis</name>
    <dbReference type="NCBI Taxonomy" id="653357"/>
    <lineage>
        <taxon>Bacteria</taxon>
        <taxon>Bacillati</taxon>
        <taxon>Actinomycetota</taxon>
        <taxon>Actinomycetes</taxon>
        <taxon>Kitasatosporales</taxon>
        <taxon>Streptomycetaceae</taxon>
        <taxon>Streptomyces</taxon>
    </lineage>
</organism>
<accession>A0ABP7VVC0</accession>
<reference evidence="2" key="1">
    <citation type="journal article" date="2019" name="Int. J. Syst. Evol. Microbiol.">
        <title>The Global Catalogue of Microorganisms (GCM) 10K type strain sequencing project: providing services to taxonomists for standard genome sequencing and annotation.</title>
        <authorList>
            <consortium name="The Broad Institute Genomics Platform"/>
            <consortium name="The Broad Institute Genome Sequencing Center for Infectious Disease"/>
            <person name="Wu L."/>
            <person name="Ma J."/>
        </authorList>
    </citation>
    <scope>NUCLEOTIDE SEQUENCE [LARGE SCALE GENOMIC DNA]</scope>
    <source>
        <strain evidence="2">JCM 16925</strain>
    </source>
</reference>
<name>A0ABP7VVC0_9ACTN</name>
<sequence>MKGLSVTVETTVDKTLDNPANRPEFARIATFTAAKVSKARHCGAELGKPVRSLGLPVSKDAYEPLDTADGTCSGIPTAQSVSIAAETDRGGAPYEIGRLADADLNAAYVLGAECGPYAQEAFVDYLEYGAEDTPSLDGPAHQRDADGGVSWTTAKCSDGPALFTLQSAARRDDNCKNTVGNPGSAYERAALMEELEGFVRQMRWRGIQLWAVGPAGD</sequence>
<dbReference type="EMBL" id="BAAAZY010000019">
    <property type="protein sequence ID" value="GAA4075189.1"/>
    <property type="molecule type" value="Genomic_DNA"/>
</dbReference>
<gene>
    <name evidence="1" type="ORF">GCM10022233_61800</name>
</gene>
<dbReference type="Proteomes" id="UP001499984">
    <property type="component" value="Unassembled WGS sequence"/>
</dbReference>
<comment type="caution">
    <text evidence="1">The sequence shown here is derived from an EMBL/GenBank/DDBJ whole genome shotgun (WGS) entry which is preliminary data.</text>
</comment>
<protein>
    <submittedName>
        <fullName evidence="1">Uncharacterized protein</fullName>
    </submittedName>
</protein>
<evidence type="ECO:0000313" key="2">
    <source>
        <dbReference type="Proteomes" id="UP001499984"/>
    </source>
</evidence>
<evidence type="ECO:0000313" key="1">
    <source>
        <dbReference type="EMBL" id="GAA4075189.1"/>
    </source>
</evidence>
<keyword evidence="2" id="KW-1185">Reference proteome</keyword>
<proteinExistence type="predicted"/>